<evidence type="ECO:0000313" key="15">
    <source>
        <dbReference type="Proteomes" id="UP000614200"/>
    </source>
</evidence>
<dbReference type="PANTHER" id="PTHR11390:SF21">
    <property type="entry name" value="DNA TOPOISOMERASE 3-ALPHA"/>
    <property type="match status" value="1"/>
</dbReference>
<evidence type="ECO:0000259" key="13">
    <source>
        <dbReference type="PROSITE" id="PS52039"/>
    </source>
</evidence>
<dbReference type="Gene3D" id="1.10.290.10">
    <property type="entry name" value="Topoisomerase I, domain 4"/>
    <property type="match status" value="1"/>
</dbReference>
<dbReference type="InterPro" id="IPR006171">
    <property type="entry name" value="TOPRIM_dom"/>
</dbReference>
<feature type="domain" description="Topo IA-type catalytic" evidence="13">
    <location>
        <begin position="162"/>
        <end position="630"/>
    </location>
</feature>
<evidence type="ECO:0000256" key="9">
    <source>
        <dbReference type="ARBA" id="ARBA00032235"/>
    </source>
</evidence>
<gene>
    <name evidence="14" type="ORF">ISU02_07000</name>
</gene>
<evidence type="ECO:0000256" key="8">
    <source>
        <dbReference type="ARBA" id="ARBA00031985"/>
    </source>
</evidence>
<evidence type="ECO:0000256" key="3">
    <source>
        <dbReference type="ARBA" id="ARBA00012891"/>
    </source>
</evidence>
<dbReference type="SUPFAM" id="SSF56712">
    <property type="entry name" value="Prokaryotic type I DNA topoisomerase"/>
    <property type="match status" value="1"/>
</dbReference>
<evidence type="ECO:0000256" key="1">
    <source>
        <dbReference type="ARBA" id="ARBA00000213"/>
    </source>
</evidence>
<dbReference type="InterPro" id="IPR013826">
    <property type="entry name" value="Topo_IA_cen_sub3"/>
</dbReference>
<dbReference type="CDD" id="cd03362">
    <property type="entry name" value="TOPRIM_TopoIA_TopoIII"/>
    <property type="match status" value="1"/>
</dbReference>
<dbReference type="Gene3D" id="3.40.50.140">
    <property type="match status" value="1"/>
</dbReference>
<evidence type="ECO:0000256" key="11">
    <source>
        <dbReference type="SAM" id="MobiDB-lite"/>
    </source>
</evidence>
<reference evidence="14 15" key="1">
    <citation type="submission" date="2020-11" db="EMBL/GenBank/DDBJ databases">
        <title>Fusibacter basophilias sp. nov.</title>
        <authorList>
            <person name="Qiu D."/>
        </authorList>
    </citation>
    <scope>NUCLEOTIDE SEQUENCE [LARGE SCALE GENOMIC DNA]</scope>
    <source>
        <strain evidence="14 15">Q10-2</strain>
    </source>
</reference>
<dbReference type="Gene3D" id="2.70.20.10">
    <property type="entry name" value="Topoisomerase I, domain 3"/>
    <property type="match status" value="1"/>
</dbReference>
<evidence type="ECO:0000313" key="14">
    <source>
        <dbReference type="EMBL" id="MBF4692860.1"/>
    </source>
</evidence>
<dbReference type="SMART" id="SM00436">
    <property type="entry name" value="TOP1Bc"/>
    <property type="match status" value="1"/>
</dbReference>
<dbReference type="EC" id="5.6.2.1" evidence="3"/>
<keyword evidence="5" id="KW-0238">DNA-binding</keyword>
<dbReference type="InterPro" id="IPR003601">
    <property type="entry name" value="Topo_IA_2"/>
</dbReference>
<keyword evidence="6" id="KW-0413">Isomerase</keyword>
<organism evidence="14 15">
    <name type="scientific">Fusibacter ferrireducens</name>
    <dbReference type="NCBI Taxonomy" id="2785058"/>
    <lineage>
        <taxon>Bacteria</taxon>
        <taxon>Bacillati</taxon>
        <taxon>Bacillota</taxon>
        <taxon>Clostridia</taxon>
        <taxon>Eubacteriales</taxon>
        <taxon>Eubacteriales Family XII. Incertae Sedis</taxon>
        <taxon>Fusibacter</taxon>
    </lineage>
</organism>
<dbReference type="InterPro" id="IPR003602">
    <property type="entry name" value="Topo_IA_DNA-bd_dom"/>
</dbReference>
<evidence type="ECO:0000256" key="2">
    <source>
        <dbReference type="ARBA" id="ARBA00009446"/>
    </source>
</evidence>
<evidence type="ECO:0000256" key="10">
    <source>
        <dbReference type="ARBA" id="ARBA00032877"/>
    </source>
</evidence>
<dbReference type="InterPro" id="IPR023405">
    <property type="entry name" value="Topo_IA_core_domain"/>
</dbReference>
<evidence type="ECO:0000256" key="7">
    <source>
        <dbReference type="ARBA" id="ARBA00030003"/>
    </source>
</evidence>
<dbReference type="InterPro" id="IPR013825">
    <property type="entry name" value="Topo_IA_cen_sub2"/>
</dbReference>
<dbReference type="InterPro" id="IPR034144">
    <property type="entry name" value="TOPRIM_TopoIII"/>
</dbReference>
<dbReference type="Gene3D" id="1.10.460.10">
    <property type="entry name" value="Topoisomerase I, domain 2"/>
    <property type="match status" value="1"/>
</dbReference>
<comment type="catalytic activity">
    <reaction evidence="1">
        <text>ATP-independent breakage of single-stranded DNA, followed by passage and rejoining.</text>
        <dbReference type="EC" id="5.6.2.1"/>
    </reaction>
</comment>
<dbReference type="SMART" id="SM00493">
    <property type="entry name" value="TOPRIM"/>
    <property type="match status" value="1"/>
</dbReference>
<dbReference type="SMART" id="SM00437">
    <property type="entry name" value="TOP1Ac"/>
    <property type="match status" value="1"/>
</dbReference>
<dbReference type="Pfam" id="PF01751">
    <property type="entry name" value="Toprim"/>
    <property type="match status" value="1"/>
</dbReference>
<dbReference type="PROSITE" id="PS50880">
    <property type="entry name" value="TOPRIM"/>
    <property type="match status" value="1"/>
</dbReference>
<evidence type="ECO:0000259" key="12">
    <source>
        <dbReference type="PROSITE" id="PS50880"/>
    </source>
</evidence>
<dbReference type="EMBL" id="JADKNH010000004">
    <property type="protein sequence ID" value="MBF4692860.1"/>
    <property type="molecule type" value="Genomic_DNA"/>
</dbReference>
<protein>
    <recommendedName>
        <fullName evidence="3">DNA topoisomerase</fullName>
        <ecNumber evidence="3">5.6.2.1</ecNumber>
    </recommendedName>
    <alternativeName>
        <fullName evidence="10">Omega-protein</fullName>
    </alternativeName>
    <alternativeName>
        <fullName evidence="9">Relaxing enzyme</fullName>
    </alternativeName>
    <alternativeName>
        <fullName evidence="7">Swivelase</fullName>
    </alternativeName>
    <alternativeName>
        <fullName evidence="8">Untwisting enzyme</fullName>
    </alternativeName>
</protein>
<accession>A0ABR9ZQY1</accession>
<dbReference type="InterPro" id="IPR013824">
    <property type="entry name" value="Topo_IA_cen_sub1"/>
</dbReference>
<proteinExistence type="inferred from homology"/>
<comment type="caution">
    <text evidence="14">The sequence shown here is derived from an EMBL/GenBank/DDBJ whole genome shotgun (WGS) entry which is preliminary data.</text>
</comment>
<dbReference type="InterPro" id="IPR000380">
    <property type="entry name" value="Topo_IA"/>
</dbReference>
<dbReference type="Proteomes" id="UP000614200">
    <property type="component" value="Unassembled WGS sequence"/>
</dbReference>
<sequence length="744" mass="84450">MSKVIIAEKPSVAKNIADATNSKTRKDGYYEGSEYLVTWAFGHLLELFDSKDYDEKMAGWRMEHFPFVPEAFQYKVKSDPSDRHKPDQGAQKQLMTIKALIERADVDGVISACDYDREGQIIGDIILDYLKVEKPVERLLLNEWTPDEVASGLKKMVSNEVMTPLKDAGISRQWADWIIGINLTSVATLKYQRGSGKALNIGRVLLPTLKIIYDRDLEIENFVREEYHKLTGTFKTPSGENYDGIYTVDGNDKFEDIKSLEAVKTALAKKRGVVKERIVELKREYPPTLFNLSGLQGYVTSKQKGWTSDKVLKVAQGLYEKKLITYPRTASMALEESLVEKTQKVLNVHKRGLPYEKEIEFHTHKRVFDNSKVESHSAIMPTYVVAKGLAGDEKIVYDAVKNRFLMQFMPVAEHEEMTILTGSVDMDLPGQFISKGRRQLVEGWRQIEKIKSKENELPIVEKDDIVEIAKLKIETKGTSPPKKHTEKTLLRIMETCGKKFKNQKKKAKEDEDLNEASEDDSDDVDEGIDVDESDDQEMIQSILSGFSIGTPATRAETITKLKRVGYIGVKGKSLYCTEMGRKLVELFPVKSLFDLEYTGRLEKTLSDIGKGEVERNDFLEAIIAFTSVAVNDIKNDDFHVIQDLQVPHEGSLGKCPSCGSDVIEGKKGFGCTNWKAGCKFVVWKEDKFLKALGVTPHRNTIIKLLETGEVFSNNFVNKKGTKFSAFLRYEKNEDNDYFSWKMRF</sequence>
<feature type="compositionally biased region" description="Acidic residues" evidence="11">
    <location>
        <begin position="510"/>
        <end position="529"/>
    </location>
</feature>
<keyword evidence="4" id="KW-0799">Topoisomerase</keyword>
<feature type="domain" description="Toprim" evidence="12">
    <location>
        <begin position="2"/>
        <end position="147"/>
    </location>
</feature>
<keyword evidence="15" id="KW-1185">Reference proteome</keyword>
<dbReference type="RefSeq" id="WP_194701107.1">
    <property type="nucleotide sequence ID" value="NZ_JADKNH010000004.1"/>
</dbReference>
<name>A0ABR9ZQY1_9FIRM</name>
<dbReference type="PROSITE" id="PS52039">
    <property type="entry name" value="TOPO_IA_2"/>
    <property type="match status" value="1"/>
</dbReference>
<dbReference type="InterPro" id="IPR013497">
    <property type="entry name" value="Topo_IA_cen"/>
</dbReference>
<dbReference type="Pfam" id="PF01131">
    <property type="entry name" value="Topoisom_bac"/>
    <property type="match status" value="1"/>
</dbReference>
<evidence type="ECO:0000256" key="5">
    <source>
        <dbReference type="ARBA" id="ARBA00023125"/>
    </source>
</evidence>
<evidence type="ECO:0000256" key="4">
    <source>
        <dbReference type="ARBA" id="ARBA00023029"/>
    </source>
</evidence>
<evidence type="ECO:0000256" key="6">
    <source>
        <dbReference type="ARBA" id="ARBA00023235"/>
    </source>
</evidence>
<comment type="similarity">
    <text evidence="2">Belongs to the type IA topoisomerase family.</text>
</comment>
<dbReference type="PANTHER" id="PTHR11390">
    <property type="entry name" value="PROKARYOTIC DNA TOPOISOMERASE"/>
    <property type="match status" value="1"/>
</dbReference>
<feature type="region of interest" description="Disordered" evidence="11">
    <location>
        <begin position="501"/>
        <end position="529"/>
    </location>
</feature>
<dbReference type="PRINTS" id="PR00417">
    <property type="entry name" value="PRTPISMRASEI"/>
</dbReference>